<organism evidence="5 6">
    <name type="scientific">bacterium (Candidatus Gribaldobacteria) CG_4_10_14_0_2_um_filter_36_18</name>
    <dbReference type="NCBI Taxonomy" id="2014264"/>
    <lineage>
        <taxon>Bacteria</taxon>
        <taxon>Candidatus Gribaldobacteria</taxon>
    </lineage>
</organism>
<evidence type="ECO:0000313" key="6">
    <source>
        <dbReference type="Proteomes" id="UP000231469"/>
    </source>
</evidence>
<protein>
    <recommendedName>
        <fullName evidence="4">DNA methylase adenine-specific domain-containing protein</fullName>
    </recommendedName>
</protein>
<accession>A0A2M7VL61</accession>
<dbReference type="Gene3D" id="3.90.220.20">
    <property type="entry name" value="DNA methylase specificity domains"/>
    <property type="match status" value="1"/>
</dbReference>
<evidence type="ECO:0000256" key="1">
    <source>
        <dbReference type="ARBA" id="ARBA00022747"/>
    </source>
</evidence>
<sequence>MLFELKSREDYEKYFESSIKTQLFEPAATEDKGRSTLKFIIYYTRWRDEDGKLQEKYETIDYTKFKSFEEWEVAGRPNLRYIPKNYDIKDKPPAFIKGKEGQDLRVDVKKEELDRIARELHNILWGGGKYQNELFFDLIGMFLAKIYDEKTTPEGEPYQSQIFFEGLDQETPERTYKRINKLYKGEKDPKTGRHKDCALKRLLNYKDDDLDKVKDIIFDAPKVKYVVEVLQNISFLQNKYDVLGDFFEKIVRQELKQTKGQYLTHQNIVDFILYALKLDELTLGLINNETRLPYVIDPACGSGTFLIHAMKLIDKIKEETEKKGKIKKDYATQEFLDKNFQRLRKNAWADEYIYGIEINTDLAMASKVNMVGHGDGSAHIEPQDGLVDFNSYHDKLAIKKENEEYPFSVNGQFDLVVSNPPFSVTVDRDTAKQFPKLYLRGEKIAKTLKNNKELEVDTENLFIERWYQLLREGGRIGVVLPESVYDTTSNRDIRLFLYKYFWIKAVVSLPHLAFAPYTQTKTSLLFAQKKTSKEVEEWNKLWTKYEDKYKELSEEIKKLLKSEKEQNKEKFVSLLIELLGEESFEMGDKKLSFKQLKEKYEEKIKEADLDWWVFKNVSREQDYPIFMAHAEEIGYKRGTRKEEKRPNQLFDSEGEYSDRIIYIDTKNPKTILDYLRKFLDDRTTTQNQYLFKFSDFGKEKTLRFDVKFHNAFTYLVERKDTVSLLEFFKIIDKKFDVENLDFDMLKYAEIGSCDEYGDAYPFDFSDKNLDVNEKERLLKKIQNGDIQKPDPRNLLVPMVRPNLKKFVYIDEDKNDLYFTKAFLCFESKTNQLSAFLLGFLLRTALFSTLVGLCREGKGYPTIKKDDLKFFYIDKEVIKKVINIQPKLLENISSNTRNIKKYKEQIKKLREEIDSLIYKSLS</sequence>
<keyword evidence="3" id="KW-0175">Coiled coil</keyword>
<feature type="coiled-coil region" evidence="3">
    <location>
        <begin position="891"/>
        <end position="918"/>
    </location>
</feature>
<dbReference type="AlphaFoldDB" id="A0A2M7VL61"/>
<evidence type="ECO:0000259" key="4">
    <source>
        <dbReference type="Pfam" id="PF02384"/>
    </source>
</evidence>
<dbReference type="InterPro" id="IPR052916">
    <property type="entry name" value="Type-I_RE_MTase_Subunit"/>
</dbReference>
<dbReference type="InterPro" id="IPR002052">
    <property type="entry name" value="DNA_methylase_N6_adenine_CS"/>
</dbReference>
<gene>
    <name evidence="5" type="ORF">COX73_00010</name>
</gene>
<dbReference type="PROSITE" id="PS00092">
    <property type="entry name" value="N6_MTASE"/>
    <property type="match status" value="1"/>
</dbReference>
<comment type="caution">
    <text evidence="5">The sequence shown here is derived from an EMBL/GenBank/DDBJ whole genome shotgun (WGS) entry which is preliminary data.</text>
</comment>
<dbReference type="InterPro" id="IPR044946">
    <property type="entry name" value="Restrct_endonuc_typeI_TRD_sf"/>
</dbReference>
<dbReference type="Gene3D" id="3.40.50.150">
    <property type="entry name" value="Vaccinia Virus protein VP39"/>
    <property type="match status" value="1"/>
</dbReference>
<dbReference type="GO" id="GO:0009307">
    <property type="term" value="P:DNA restriction-modification system"/>
    <property type="evidence" value="ECO:0007669"/>
    <property type="project" value="UniProtKB-KW"/>
</dbReference>
<dbReference type="GO" id="GO:0032259">
    <property type="term" value="P:methylation"/>
    <property type="evidence" value="ECO:0007669"/>
    <property type="project" value="InterPro"/>
</dbReference>
<evidence type="ECO:0000256" key="2">
    <source>
        <dbReference type="ARBA" id="ARBA00023125"/>
    </source>
</evidence>
<keyword evidence="2" id="KW-0238">DNA-binding</keyword>
<dbReference type="Pfam" id="PF02384">
    <property type="entry name" value="N6_Mtase"/>
    <property type="match status" value="1"/>
</dbReference>
<evidence type="ECO:0000256" key="3">
    <source>
        <dbReference type="SAM" id="Coils"/>
    </source>
</evidence>
<dbReference type="SUPFAM" id="SSF53335">
    <property type="entry name" value="S-adenosyl-L-methionine-dependent methyltransferases"/>
    <property type="match status" value="1"/>
</dbReference>
<dbReference type="PRINTS" id="PR00507">
    <property type="entry name" value="N12N6MTFRASE"/>
</dbReference>
<dbReference type="InterPro" id="IPR003356">
    <property type="entry name" value="DNA_methylase_A-5"/>
</dbReference>
<evidence type="ECO:0000313" key="5">
    <source>
        <dbReference type="EMBL" id="PJA02578.1"/>
    </source>
</evidence>
<dbReference type="GO" id="GO:0008170">
    <property type="term" value="F:N-methyltransferase activity"/>
    <property type="evidence" value="ECO:0007669"/>
    <property type="project" value="InterPro"/>
</dbReference>
<dbReference type="SUPFAM" id="SSF116734">
    <property type="entry name" value="DNA methylase specificity domain"/>
    <property type="match status" value="1"/>
</dbReference>
<keyword evidence="1" id="KW-0680">Restriction system</keyword>
<feature type="domain" description="DNA methylase adenine-specific" evidence="4">
    <location>
        <begin position="239"/>
        <end position="577"/>
    </location>
</feature>
<reference evidence="6" key="1">
    <citation type="submission" date="2017-09" db="EMBL/GenBank/DDBJ databases">
        <title>Depth-based differentiation of microbial function through sediment-hosted aquifers and enrichment of novel symbionts in the deep terrestrial subsurface.</title>
        <authorList>
            <person name="Probst A.J."/>
            <person name="Ladd B."/>
            <person name="Jarett J.K."/>
            <person name="Geller-Mcgrath D.E."/>
            <person name="Sieber C.M.K."/>
            <person name="Emerson J.B."/>
            <person name="Anantharaman K."/>
            <person name="Thomas B.C."/>
            <person name="Malmstrom R."/>
            <person name="Stieglmeier M."/>
            <person name="Klingl A."/>
            <person name="Woyke T."/>
            <person name="Ryan C.M."/>
            <person name="Banfield J.F."/>
        </authorList>
    </citation>
    <scope>NUCLEOTIDE SEQUENCE [LARGE SCALE GENOMIC DNA]</scope>
</reference>
<name>A0A2M7VL61_9BACT</name>
<dbReference type="GO" id="GO:0003677">
    <property type="term" value="F:DNA binding"/>
    <property type="evidence" value="ECO:0007669"/>
    <property type="project" value="UniProtKB-KW"/>
</dbReference>
<feature type="coiled-coil region" evidence="3">
    <location>
        <begin position="535"/>
        <end position="569"/>
    </location>
</feature>
<dbReference type="PANTHER" id="PTHR42998:SF1">
    <property type="entry name" value="TYPE I RESTRICTION ENZYME HINDI METHYLASE SUBUNIT"/>
    <property type="match status" value="1"/>
</dbReference>
<proteinExistence type="predicted"/>
<dbReference type="PANTHER" id="PTHR42998">
    <property type="entry name" value="TYPE I RESTRICTION ENZYME HINDVIIP M PROTEIN-RELATED"/>
    <property type="match status" value="1"/>
</dbReference>
<dbReference type="EMBL" id="PFPS01000001">
    <property type="protein sequence ID" value="PJA02578.1"/>
    <property type="molecule type" value="Genomic_DNA"/>
</dbReference>
<dbReference type="Proteomes" id="UP000231469">
    <property type="component" value="Unassembled WGS sequence"/>
</dbReference>
<dbReference type="InterPro" id="IPR029063">
    <property type="entry name" value="SAM-dependent_MTases_sf"/>
</dbReference>